<organism evidence="5 6">
    <name type="scientific">Hypsibius exemplaris</name>
    <name type="common">Freshwater tardigrade</name>
    <dbReference type="NCBI Taxonomy" id="2072580"/>
    <lineage>
        <taxon>Eukaryota</taxon>
        <taxon>Metazoa</taxon>
        <taxon>Ecdysozoa</taxon>
        <taxon>Tardigrada</taxon>
        <taxon>Eutardigrada</taxon>
        <taxon>Parachela</taxon>
        <taxon>Hypsibioidea</taxon>
        <taxon>Hypsibiidae</taxon>
        <taxon>Hypsibius</taxon>
    </lineage>
</organism>
<evidence type="ECO:0000256" key="3">
    <source>
        <dbReference type="ARBA" id="ARBA00023034"/>
    </source>
</evidence>
<name>A0A9X6RJV5_HYPEX</name>
<dbReference type="PANTHER" id="PTHR48438">
    <property type="entry name" value="ALPHA-(1,3)-FUCOSYLTRANSFERASE C-RELATED"/>
    <property type="match status" value="1"/>
</dbReference>
<evidence type="ECO:0000256" key="4">
    <source>
        <dbReference type="SAM" id="SignalP"/>
    </source>
</evidence>
<feature type="chain" id="PRO_5040985746" evidence="4">
    <location>
        <begin position="24"/>
        <end position="267"/>
    </location>
</feature>
<evidence type="ECO:0000313" key="6">
    <source>
        <dbReference type="Proteomes" id="UP000192578"/>
    </source>
</evidence>
<dbReference type="Gene3D" id="3.40.50.11660">
    <property type="entry name" value="Glycosyl transferase family 10, C-terminal domain"/>
    <property type="match status" value="1"/>
</dbReference>
<dbReference type="EMBL" id="MTYJ01000188">
    <property type="protein sequence ID" value="OWA50332.1"/>
    <property type="molecule type" value="Genomic_DNA"/>
</dbReference>
<comment type="caution">
    <text evidence="5">The sequence shown here is derived from an EMBL/GenBank/DDBJ whole genome shotgun (WGS) entry which is preliminary data.</text>
</comment>
<comment type="pathway">
    <text evidence="2">Protein modification; protein glycosylation.</text>
</comment>
<dbReference type="InterPro" id="IPR001503">
    <property type="entry name" value="Glyco_trans_10"/>
</dbReference>
<comment type="subcellular location">
    <subcellularLocation>
        <location evidence="1">Golgi apparatus membrane</location>
        <topology evidence="1">Single-pass type II membrane protein</topology>
    </subcellularLocation>
</comment>
<dbReference type="PANTHER" id="PTHR48438:SF1">
    <property type="entry name" value="ALPHA-(1,3)-FUCOSYLTRANSFERASE C-RELATED"/>
    <property type="match status" value="1"/>
</dbReference>
<feature type="signal peptide" evidence="4">
    <location>
        <begin position="1"/>
        <end position="23"/>
    </location>
</feature>
<proteinExistence type="predicted"/>
<keyword evidence="4" id="KW-0732">Signal</keyword>
<keyword evidence="3" id="KW-0333">Golgi apparatus</keyword>
<gene>
    <name evidence="5" type="ORF">BV898_14853</name>
</gene>
<dbReference type="GO" id="GO:0008417">
    <property type="term" value="F:fucosyltransferase activity"/>
    <property type="evidence" value="ECO:0007669"/>
    <property type="project" value="InterPro"/>
</dbReference>
<reference evidence="6" key="1">
    <citation type="submission" date="2017-01" db="EMBL/GenBank/DDBJ databases">
        <title>Comparative genomics of anhydrobiosis in the tardigrade Hypsibius dujardini.</title>
        <authorList>
            <person name="Yoshida Y."/>
            <person name="Koutsovoulos G."/>
            <person name="Laetsch D."/>
            <person name="Stevens L."/>
            <person name="Kumar S."/>
            <person name="Horikawa D."/>
            <person name="Ishino K."/>
            <person name="Komine S."/>
            <person name="Tomita M."/>
            <person name="Blaxter M."/>
            <person name="Arakawa K."/>
        </authorList>
    </citation>
    <scope>NUCLEOTIDE SEQUENCE [LARGE SCALE GENOMIC DNA]</scope>
    <source>
        <strain evidence="6">Z151</strain>
    </source>
</reference>
<evidence type="ECO:0000313" key="5">
    <source>
        <dbReference type="EMBL" id="OWA50332.1"/>
    </source>
</evidence>
<protein>
    <submittedName>
        <fullName evidence="5">Uncharacterized protein</fullName>
    </submittedName>
</protein>
<sequence>MSSLPRLLTGAWVLLSQFYGYSAVTLAENLQKRPNTLPKVSIVVYGRIASQGATSLSVTEPPYEVAFERIKGDFGDHFDLRYVQTSAFPCLSALLTNASLAWWYNQRQEADHTFVFITPGGSGLLCDASDASVHRYILVDVYRSCGTMQCTRDTKEKCDNLVGEYKFYWAFENRTSNRRNIWLGICSTCHTTKTPTQPTSDSAIVRGPILITVFRHVWLPTMCLCKLCEMLHAKKRVRKFYPNLEDWWVKQADCKQPQWNTFYKDML</sequence>
<accession>A0A9X6RJV5</accession>
<keyword evidence="6" id="KW-1185">Reference proteome</keyword>
<dbReference type="GO" id="GO:0000139">
    <property type="term" value="C:Golgi membrane"/>
    <property type="evidence" value="ECO:0007669"/>
    <property type="project" value="UniProtKB-SubCell"/>
</dbReference>
<evidence type="ECO:0000256" key="1">
    <source>
        <dbReference type="ARBA" id="ARBA00004323"/>
    </source>
</evidence>
<dbReference type="OrthoDB" id="427096at2759"/>
<dbReference type="AlphaFoldDB" id="A0A9X6RJV5"/>
<dbReference type="Proteomes" id="UP000192578">
    <property type="component" value="Unassembled WGS sequence"/>
</dbReference>
<dbReference type="InterPro" id="IPR038577">
    <property type="entry name" value="GT10-like_C_sf"/>
</dbReference>
<evidence type="ECO:0000256" key="2">
    <source>
        <dbReference type="ARBA" id="ARBA00004922"/>
    </source>
</evidence>